<evidence type="ECO:0008006" key="3">
    <source>
        <dbReference type="Google" id="ProtNLM"/>
    </source>
</evidence>
<evidence type="ECO:0000313" key="2">
    <source>
        <dbReference type="Proteomes" id="UP001224775"/>
    </source>
</evidence>
<evidence type="ECO:0000313" key="1">
    <source>
        <dbReference type="EMBL" id="KAK1737880.1"/>
    </source>
</evidence>
<protein>
    <recommendedName>
        <fullName evidence="3">Leucine-rich repeat domain-containing protein</fullName>
    </recommendedName>
</protein>
<comment type="caution">
    <text evidence="1">The sequence shown here is derived from an EMBL/GenBank/DDBJ whole genome shotgun (WGS) entry which is preliminary data.</text>
</comment>
<sequence>MADDGVDDVFVYLGGEQEVPRNVRHVVIDRSVKIIPESAFFERMKLVSVETHEGIELIEAGAFFECSSLRKIKLIGVREVEYEAFYDCDALTDVEFGVKLETIQAMAFDYCISLQKIKMPSVRLIESGAFSDCDELTEAEFGGNLERIGALCFDCCPNLRRIAIPLKDDIFPLDSYSSLCNQFG</sequence>
<dbReference type="Proteomes" id="UP001224775">
    <property type="component" value="Unassembled WGS sequence"/>
</dbReference>
<dbReference type="AlphaFoldDB" id="A0AAD9D9L1"/>
<dbReference type="PANTHER" id="PTHR45661:SF3">
    <property type="entry name" value="IG-LIKE DOMAIN-CONTAINING PROTEIN"/>
    <property type="match status" value="1"/>
</dbReference>
<dbReference type="InterPro" id="IPR032675">
    <property type="entry name" value="LRR_dom_sf"/>
</dbReference>
<dbReference type="InterPro" id="IPR053139">
    <property type="entry name" value="Surface_bspA-like"/>
</dbReference>
<dbReference type="InterPro" id="IPR026906">
    <property type="entry name" value="LRR_5"/>
</dbReference>
<proteinExistence type="predicted"/>
<organism evidence="1 2">
    <name type="scientific">Skeletonema marinoi</name>
    <dbReference type="NCBI Taxonomy" id="267567"/>
    <lineage>
        <taxon>Eukaryota</taxon>
        <taxon>Sar</taxon>
        <taxon>Stramenopiles</taxon>
        <taxon>Ochrophyta</taxon>
        <taxon>Bacillariophyta</taxon>
        <taxon>Coscinodiscophyceae</taxon>
        <taxon>Thalassiosirophycidae</taxon>
        <taxon>Thalassiosirales</taxon>
        <taxon>Skeletonemataceae</taxon>
        <taxon>Skeletonema</taxon>
        <taxon>Skeletonema marinoi-dohrnii complex</taxon>
    </lineage>
</organism>
<dbReference type="EMBL" id="JATAAI010000022">
    <property type="protein sequence ID" value="KAK1737880.1"/>
    <property type="molecule type" value="Genomic_DNA"/>
</dbReference>
<accession>A0AAD9D9L1</accession>
<gene>
    <name evidence="1" type="ORF">QTG54_011174</name>
</gene>
<dbReference type="Pfam" id="PF13306">
    <property type="entry name" value="LRR_5"/>
    <property type="match status" value="1"/>
</dbReference>
<feature type="non-terminal residue" evidence="1">
    <location>
        <position position="184"/>
    </location>
</feature>
<dbReference type="PANTHER" id="PTHR45661">
    <property type="entry name" value="SURFACE ANTIGEN"/>
    <property type="match status" value="1"/>
</dbReference>
<reference evidence="1" key="1">
    <citation type="submission" date="2023-06" db="EMBL/GenBank/DDBJ databases">
        <title>Survivors Of The Sea: Transcriptome response of Skeletonema marinoi to long-term dormancy.</title>
        <authorList>
            <person name="Pinder M.I.M."/>
            <person name="Kourtchenko O."/>
            <person name="Robertson E.K."/>
            <person name="Larsson T."/>
            <person name="Maumus F."/>
            <person name="Osuna-Cruz C.M."/>
            <person name="Vancaester E."/>
            <person name="Stenow R."/>
            <person name="Vandepoele K."/>
            <person name="Ploug H."/>
            <person name="Bruchert V."/>
            <person name="Godhe A."/>
            <person name="Topel M."/>
        </authorList>
    </citation>
    <scope>NUCLEOTIDE SEQUENCE</scope>
    <source>
        <strain evidence="1">R05AC</strain>
    </source>
</reference>
<dbReference type="Gene3D" id="3.80.10.10">
    <property type="entry name" value="Ribonuclease Inhibitor"/>
    <property type="match status" value="1"/>
</dbReference>
<name>A0AAD9D9L1_9STRA</name>
<dbReference type="SUPFAM" id="SSF52058">
    <property type="entry name" value="L domain-like"/>
    <property type="match status" value="1"/>
</dbReference>
<keyword evidence="2" id="KW-1185">Reference proteome</keyword>